<organism evidence="2">
    <name type="scientific">Dunaliella tertiolecta</name>
    <name type="common">Green alga</name>
    <dbReference type="NCBI Taxonomy" id="3047"/>
    <lineage>
        <taxon>Eukaryota</taxon>
        <taxon>Viridiplantae</taxon>
        <taxon>Chlorophyta</taxon>
        <taxon>core chlorophytes</taxon>
        <taxon>Chlorophyceae</taxon>
        <taxon>CS clade</taxon>
        <taxon>Chlamydomonadales</taxon>
        <taxon>Dunaliellaceae</taxon>
        <taxon>Dunaliella</taxon>
    </lineage>
</organism>
<accession>A0A6S8L7W2</accession>
<evidence type="ECO:0000313" key="1">
    <source>
        <dbReference type="EMBL" id="CAE0495295.1"/>
    </source>
</evidence>
<name>A0A6S8L7W2_DUNTE</name>
<dbReference type="EMBL" id="HBIP01017600">
    <property type="protein sequence ID" value="CAE0495297.1"/>
    <property type="molecule type" value="Transcribed_RNA"/>
</dbReference>
<reference evidence="2" key="1">
    <citation type="submission" date="2021-01" db="EMBL/GenBank/DDBJ databases">
        <authorList>
            <person name="Corre E."/>
            <person name="Pelletier E."/>
            <person name="Niang G."/>
            <person name="Scheremetjew M."/>
            <person name="Finn R."/>
            <person name="Kale V."/>
            <person name="Holt S."/>
            <person name="Cochrane G."/>
            <person name="Meng A."/>
            <person name="Brown T."/>
            <person name="Cohen L."/>
        </authorList>
    </citation>
    <scope>NUCLEOTIDE SEQUENCE</scope>
    <source>
        <strain evidence="2">CCMP1320</strain>
    </source>
</reference>
<dbReference type="AlphaFoldDB" id="A0A6S8L7W2"/>
<gene>
    <name evidence="1" type="ORF">DTER00134_LOCUS10368</name>
    <name evidence="2" type="ORF">DTER00134_LOCUS10370</name>
</gene>
<protein>
    <submittedName>
        <fullName evidence="2">Uncharacterized protein</fullName>
    </submittedName>
</protein>
<evidence type="ECO:0000313" key="2">
    <source>
        <dbReference type="EMBL" id="CAE0495297.1"/>
    </source>
</evidence>
<sequence length="112" mass="11493">MESLQRAVHCTASDEGGQVSYRGAAQGASQWKACSAQCIARCSAQYIAQPLMKGGRSATEVLLKGHRNGKLAAWQCLTHCSPCQGLEGGGLGDMDGCAVAAAAADALQTLLP</sequence>
<proteinExistence type="predicted"/>
<dbReference type="EMBL" id="HBIP01017598">
    <property type="protein sequence ID" value="CAE0495295.1"/>
    <property type="molecule type" value="Transcribed_RNA"/>
</dbReference>